<dbReference type="Pfam" id="PF03661">
    <property type="entry name" value="TMEM33_Pom33"/>
    <property type="match status" value="1"/>
</dbReference>
<dbReference type="PANTHER" id="PTHR12703">
    <property type="entry name" value="TRANSMEMBRANE PROTEIN 33"/>
    <property type="match status" value="1"/>
</dbReference>
<evidence type="ECO:0000256" key="2">
    <source>
        <dbReference type="ARBA" id="ARBA00007322"/>
    </source>
</evidence>
<dbReference type="InterPro" id="IPR051645">
    <property type="entry name" value="PER33/POM33_regulator"/>
</dbReference>
<dbReference type="GeneID" id="27665596"/>
<comment type="similarity">
    <text evidence="2">Belongs to the PER33/POM33 family.</text>
</comment>
<dbReference type="KEGG" id="ssck:SPSK_03481"/>
<evidence type="ECO:0000256" key="3">
    <source>
        <dbReference type="ARBA" id="ARBA00022692"/>
    </source>
</evidence>
<dbReference type="AlphaFoldDB" id="A0A0F2LZJ9"/>
<keyword evidence="5 6" id="KW-0472">Membrane</keyword>
<feature type="transmembrane region" description="Helical" evidence="6">
    <location>
        <begin position="24"/>
        <end position="45"/>
    </location>
</feature>
<dbReference type="GO" id="GO:0061024">
    <property type="term" value="P:membrane organization"/>
    <property type="evidence" value="ECO:0007669"/>
    <property type="project" value="TreeGrafter"/>
</dbReference>
<keyword evidence="4 6" id="KW-1133">Transmembrane helix</keyword>
<evidence type="ECO:0000256" key="5">
    <source>
        <dbReference type="ARBA" id="ARBA00023136"/>
    </source>
</evidence>
<name>A0A0F2LZJ9_SPOSC</name>
<comment type="subcellular location">
    <subcellularLocation>
        <location evidence="1">Membrane</location>
        <topology evidence="1">Multi-pass membrane protein</topology>
    </subcellularLocation>
</comment>
<evidence type="ECO:0000256" key="4">
    <source>
        <dbReference type="ARBA" id="ARBA00022989"/>
    </source>
</evidence>
<gene>
    <name evidence="7" type="ORF">SPSK_03481</name>
</gene>
<reference evidence="7 8" key="1">
    <citation type="journal article" date="2014" name="BMC Genomics">
        <title>Comparative genomics of the major fungal agents of human and animal Sporotrichosis: Sporothrix schenckii and Sporothrix brasiliensis.</title>
        <authorList>
            <person name="Teixeira M.M."/>
            <person name="de Almeida L.G."/>
            <person name="Kubitschek-Barreira P."/>
            <person name="Alves F.L."/>
            <person name="Kioshima E.S."/>
            <person name="Abadio A.K."/>
            <person name="Fernandes L."/>
            <person name="Derengowski L.S."/>
            <person name="Ferreira K.S."/>
            <person name="Souza R.C."/>
            <person name="Ruiz J.C."/>
            <person name="de Andrade N.C."/>
            <person name="Paes H.C."/>
            <person name="Nicola A.M."/>
            <person name="Albuquerque P."/>
            <person name="Gerber A.L."/>
            <person name="Martins V.P."/>
            <person name="Peconick L.D."/>
            <person name="Neto A.V."/>
            <person name="Chaucanez C.B."/>
            <person name="Silva P.A."/>
            <person name="Cunha O.L."/>
            <person name="de Oliveira F.F."/>
            <person name="dos Santos T.C."/>
            <person name="Barros A.L."/>
            <person name="Soares M.A."/>
            <person name="de Oliveira L.M."/>
            <person name="Marini M.M."/>
            <person name="Villalobos-Duno H."/>
            <person name="Cunha M.M."/>
            <person name="de Hoog S."/>
            <person name="da Silveira J.F."/>
            <person name="Henrissat B."/>
            <person name="Nino-Vega G.A."/>
            <person name="Cisalpino P.S."/>
            <person name="Mora-Montes H.M."/>
            <person name="Almeida S.R."/>
            <person name="Stajich J.E."/>
            <person name="Lopes-Bezerra L.M."/>
            <person name="Vasconcelos A.T."/>
            <person name="Felipe M.S."/>
        </authorList>
    </citation>
    <scope>NUCLEOTIDE SEQUENCE [LARGE SCALE GENOMIC DNA]</scope>
    <source>
        <strain evidence="7 8">1099-18</strain>
    </source>
</reference>
<dbReference type="EMBL" id="AXCR01000010">
    <property type="protein sequence ID" value="KJR81925.1"/>
    <property type="molecule type" value="Genomic_DNA"/>
</dbReference>
<feature type="transmembrane region" description="Helical" evidence="6">
    <location>
        <begin position="57"/>
        <end position="77"/>
    </location>
</feature>
<protein>
    <recommendedName>
        <fullName evidence="9">Endoplasmic reticulum protein</fullName>
    </recommendedName>
</protein>
<accession>A0A0F2LZJ9</accession>
<evidence type="ECO:0000313" key="7">
    <source>
        <dbReference type="EMBL" id="KJR81925.1"/>
    </source>
</evidence>
<dbReference type="InterPro" id="IPR005344">
    <property type="entry name" value="TMEM33/Pom33"/>
</dbReference>
<dbReference type="GO" id="GO:0016020">
    <property type="term" value="C:membrane"/>
    <property type="evidence" value="ECO:0007669"/>
    <property type="project" value="UniProtKB-SubCell"/>
</dbReference>
<evidence type="ECO:0000256" key="1">
    <source>
        <dbReference type="ARBA" id="ARBA00004141"/>
    </source>
</evidence>
<reference evidence="7 8" key="2">
    <citation type="journal article" date="2015" name="Eukaryot. Cell">
        <title>Asexual propagation of a virulent clone complex in a human and feline outbreak of sporotrichosis.</title>
        <authorList>
            <person name="Teixeira Mde M."/>
            <person name="Rodrigues A.M."/>
            <person name="Tsui C.K."/>
            <person name="de Almeida L.G."/>
            <person name="Van Diepeningen A.D."/>
            <person name="van den Ende B.G."/>
            <person name="Fernandes G.F."/>
            <person name="Kano R."/>
            <person name="Hamelin R.C."/>
            <person name="Lopes-Bezerra L.M."/>
            <person name="Vasconcelos A.T."/>
            <person name="de Hoog S."/>
            <person name="de Camargo Z.P."/>
            <person name="Felipe M.S."/>
        </authorList>
    </citation>
    <scope>NUCLEOTIDE SEQUENCE [LARGE SCALE GENOMIC DNA]</scope>
    <source>
        <strain evidence="7 8">1099-18</strain>
    </source>
</reference>
<feature type="transmembrane region" description="Helical" evidence="6">
    <location>
        <begin position="117"/>
        <end position="136"/>
    </location>
</feature>
<evidence type="ECO:0000313" key="8">
    <source>
        <dbReference type="Proteomes" id="UP000033710"/>
    </source>
</evidence>
<evidence type="ECO:0008006" key="9">
    <source>
        <dbReference type="Google" id="ProtNLM"/>
    </source>
</evidence>
<proteinExistence type="inferred from homology"/>
<dbReference type="Proteomes" id="UP000033710">
    <property type="component" value="Unassembled WGS sequence"/>
</dbReference>
<dbReference type="VEuPathDB" id="FungiDB:SPSK_03481"/>
<evidence type="ECO:0000256" key="6">
    <source>
        <dbReference type="SAM" id="Phobius"/>
    </source>
</evidence>
<organism evidence="7 8">
    <name type="scientific">Sporothrix schenckii 1099-18</name>
    <dbReference type="NCBI Taxonomy" id="1397361"/>
    <lineage>
        <taxon>Eukaryota</taxon>
        <taxon>Fungi</taxon>
        <taxon>Dikarya</taxon>
        <taxon>Ascomycota</taxon>
        <taxon>Pezizomycotina</taxon>
        <taxon>Sordariomycetes</taxon>
        <taxon>Sordariomycetidae</taxon>
        <taxon>Ophiostomatales</taxon>
        <taxon>Ophiostomataceae</taxon>
        <taxon>Sporothrix</taxon>
    </lineage>
</organism>
<dbReference type="OrthoDB" id="5581259at2759"/>
<dbReference type="GO" id="GO:0071786">
    <property type="term" value="P:endoplasmic reticulum tubular network organization"/>
    <property type="evidence" value="ECO:0007669"/>
    <property type="project" value="TreeGrafter"/>
</dbReference>
<comment type="caution">
    <text evidence="7">The sequence shown here is derived from an EMBL/GenBank/DDBJ whole genome shotgun (WGS) entry which is preliminary data.</text>
</comment>
<keyword evidence="3 6" id="KW-0812">Transmembrane</keyword>
<dbReference type="PANTHER" id="PTHR12703:SF4">
    <property type="entry name" value="TRANSMEMBRANE PROTEIN 33"/>
    <property type="match status" value="1"/>
</dbReference>
<dbReference type="RefSeq" id="XP_016584601.1">
    <property type="nucleotide sequence ID" value="XM_016730319.1"/>
</dbReference>
<dbReference type="GO" id="GO:0005783">
    <property type="term" value="C:endoplasmic reticulum"/>
    <property type="evidence" value="ECO:0007669"/>
    <property type="project" value="TreeGrafter"/>
</dbReference>
<feature type="transmembrane region" description="Helical" evidence="6">
    <location>
        <begin position="199"/>
        <end position="220"/>
    </location>
</feature>
<sequence length="290" mass="31973">MAPPPAAGLPLTERLLTLAKTLQFGWFVGHLTLILCTLRYALSWIRFNYTTFWPRFSYRTAFVAAAATYGIVVYKTFKARAKTGRAPAGAAGAAGLLADENVQYLLMALVWLYSRQYILAMLPYTIYSVFHVATYTRTNLIPTLAPPKPLAPAANAAPDAKPQYATHPVAESIGKFVKQYYDSSMSVVALLEIVLWGRLFLSAVTFAKGSWILLAVYTAFLRARFSQSTHVQSTFGQIEARIDNLTGAQGMNPTVRQIWETTKNGVRQAYAATDVQKYVGGAAQAPRKTQ</sequence>